<evidence type="ECO:0000313" key="2">
    <source>
        <dbReference type="EMBL" id="MQL69867.1"/>
    </source>
</evidence>
<dbReference type="EMBL" id="NMUH01000049">
    <property type="protein sequence ID" value="MQL69867.1"/>
    <property type="molecule type" value="Genomic_DNA"/>
</dbReference>
<dbReference type="AlphaFoldDB" id="A0A843TIC6"/>
<gene>
    <name evidence="2" type="ORF">Taro_002161</name>
</gene>
<feature type="compositionally biased region" description="Polar residues" evidence="1">
    <location>
        <begin position="138"/>
        <end position="190"/>
    </location>
</feature>
<feature type="region of interest" description="Disordered" evidence="1">
    <location>
        <begin position="92"/>
        <end position="190"/>
    </location>
</feature>
<protein>
    <submittedName>
        <fullName evidence="2">Uncharacterized protein</fullName>
    </submittedName>
</protein>
<reference evidence="2" key="1">
    <citation type="submission" date="2017-07" db="EMBL/GenBank/DDBJ databases">
        <title>Taro Niue Genome Assembly and Annotation.</title>
        <authorList>
            <person name="Atibalentja N."/>
            <person name="Keating K."/>
            <person name="Fields C.J."/>
        </authorList>
    </citation>
    <scope>NUCLEOTIDE SEQUENCE</scope>
    <source>
        <strain evidence="2">Niue_2</strain>
        <tissue evidence="2">Leaf</tissue>
    </source>
</reference>
<proteinExistence type="predicted"/>
<evidence type="ECO:0000313" key="3">
    <source>
        <dbReference type="Proteomes" id="UP000652761"/>
    </source>
</evidence>
<sequence>MPPGTEHTAQLPNRPPVRHLLTRESREPPRLPMAVIAAALRTPHVQGSINRKGPHRVPQRSSDIGIGGFPPVLQPGSPDPVLVLQATVRTGDHLSSSLSGGPFGSGPNRKTPPHVIELEQESFSPTTITKEEEEKVTSLPSQQKGTQHPGSLTRSSFITEGNTTPWLPTRSSFKTKGNYNTKGINRNSSP</sequence>
<name>A0A843TIC6_COLES</name>
<dbReference type="Proteomes" id="UP000652761">
    <property type="component" value="Unassembled WGS sequence"/>
</dbReference>
<feature type="region of interest" description="Disordered" evidence="1">
    <location>
        <begin position="1"/>
        <end position="29"/>
    </location>
</feature>
<evidence type="ECO:0000256" key="1">
    <source>
        <dbReference type="SAM" id="MobiDB-lite"/>
    </source>
</evidence>
<keyword evidence="3" id="KW-1185">Reference proteome</keyword>
<organism evidence="2 3">
    <name type="scientific">Colocasia esculenta</name>
    <name type="common">Wild taro</name>
    <name type="synonym">Arum esculentum</name>
    <dbReference type="NCBI Taxonomy" id="4460"/>
    <lineage>
        <taxon>Eukaryota</taxon>
        <taxon>Viridiplantae</taxon>
        <taxon>Streptophyta</taxon>
        <taxon>Embryophyta</taxon>
        <taxon>Tracheophyta</taxon>
        <taxon>Spermatophyta</taxon>
        <taxon>Magnoliopsida</taxon>
        <taxon>Liliopsida</taxon>
        <taxon>Araceae</taxon>
        <taxon>Aroideae</taxon>
        <taxon>Colocasieae</taxon>
        <taxon>Colocasia</taxon>
    </lineage>
</organism>
<accession>A0A843TIC6</accession>
<comment type="caution">
    <text evidence="2">The sequence shown here is derived from an EMBL/GenBank/DDBJ whole genome shotgun (WGS) entry which is preliminary data.</text>
</comment>